<gene>
    <name evidence="4" type="ORF">AMJAP_2022</name>
</gene>
<dbReference type="SUPFAM" id="SSF52374">
    <property type="entry name" value="Nucleotidylyl transferase"/>
    <property type="match status" value="1"/>
</dbReference>
<sequence>MNDQRELNISLLKVVAEFFLKRNVNFVIVAGHDLNNLESHTETESWLKKIRFNQDGVGDRIAWLKSAPKHFEALYSDLPQYSKEYINNIFTPVPNINTRRGRANLDHKSRYVNVSNGYRHTVGQPEVYDNSIFIVGGSSTYGFGCEDKHTLPSLFQKLINESKFLRNTYSVFNLGARGNPKFVDIYKLLNLNVLPNDIVVLQGVDLDIVKKLSYLRTDMFHFVFPNFSERNNMEELFFDNGHVTYKGHALVAKQLFKNLFFSSSNNKQSKPIRFLAEEERVRALCLLDKFTHEFTLLHSNLDFYPELQHYLDELKLLRVTAESVGAVVVNSNPFTLGHRHLIECAASKMDYLFVFVVEEDLSYFSFKNRLAMVQEGTKDIANVTVVRSGKYIMSTTTCPSYFSREEKQTVELDASTDMDIFGEYIAPILNISVRYVGEEPLCNITNQHNQQMRNILPTYGVRVEVIKRILSKNNIISASLVRNYIQGSAVDRIEDLVPPVTLRHINSIVNT</sequence>
<dbReference type="EC" id="6.2.1.22" evidence="4"/>
<dbReference type="GO" id="GO:0005524">
    <property type="term" value="F:ATP binding"/>
    <property type="evidence" value="ECO:0007669"/>
    <property type="project" value="UniProtKB-KW"/>
</dbReference>
<keyword evidence="1" id="KW-0547">Nucleotide-binding</keyword>
<dbReference type="Pfam" id="PF08218">
    <property type="entry name" value="Citrate_ly_lig"/>
    <property type="match status" value="1"/>
</dbReference>
<dbReference type="KEGG" id="ajp:AMJAP_2022"/>
<feature type="domain" description="Citrate lyase ligase C-terminal" evidence="3">
    <location>
        <begin position="324"/>
        <end position="505"/>
    </location>
</feature>
<dbReference type="SMART" id="SM00764">
    <property type="entry name" value="Citrate_ly_lig"/>
    <property type="match status" value="1"/>
</dbReference>
<dbReference type="Gene3D" id="3.40.50.620">
    <property type="entry name" value="HUPs"/>
    <property type="match status" value="1"/>
</dbReference>
<evidence type="ECO:0000313" key="5">
    <source>
        <dbReference type="Proteomes" id="UP000595663"/>
    </source>
</evidence>
<dbReference type="InterPro" id="IPR013166">
    <property type="entry name" value="Citrate_lyase_ligase_C"/>
</dbReference>
<keyword evidence="4" id="KW-0456">Lyase</keyword>
<evidence type="ECO:0000256" key="1">
    <source>
        <dbReference type="ARBA" id="ARBA00022741"/>
    </source>
</evidence>
<dbReference type="PANTHER" id="PTHR40599:SF1">
    <property type="entry name" value="[CITRATE [PRO-3S]-LYASE] LIGASE"/>
    <property type="match status" value="1"/>
</dbReference>
<keyword evidence="2" id="KW-0067">ATP-binding</keyword>
<dbReference type="EMBL" id="AP014545">
    <property type="protein sequence ID" value="BBB26613.1"/>
    <property type="molecule type" value="Genomic_DNA"/>
</dbReference>
<dbReference type="RefSeq" id="WP_019620602.1">
    <property type="nucleotide sequence ID" value="NZ_AP014545.1"/>
</dbReference>
<name>A0A7R6P3M7_9GAMM</name>
<dbReference type="Proteomes" id="UP000595663">
    <property type="component" value="Chromosome"/>
</dbReference>
<dbReference type="SUPFAM" id="SSF52266">
    <property type="entry name" value="SGNH hydrolase"/>
    <property type="match status" value="1"/>
</dbReference>
<protein>
    <submittedName>
        <fullName evidence="4">[citrate (Pro-3S)-lyase] ligase</fullName>
        <ecNumber evidence="4">6.2.1.22</ecNumber>
    </submittedName>
</protein>
<dbReference type="GO" id="GO:0008771">
    <property type="term" value="F:[citrate (pro-3S)-lyase] ligase activity"/>
    <property type="evidence" value="ECO:0007669"/>
    <property type="project" value="UniProtKB-EC"/>
</dbReference>
<dbReference type="OrthoDB" id="9779753at2"/>
<organism evidence="4 5">
    <name type="scientific">Amphritea japonica ATCC BAA-1530</name>
    <dbReference type="NCBI Taxonomy" id="1278309"/>
    <lineage>
        <taxon>Bacteria</taxon>
        <taxon>Pseudomonadati</taxon>
        <taxon>Pseudomonadota</taxon>
        <taxon>Gammaproteobacteria</taxon>
        <taxon>Oceanospirillales</taxon>
        <taxon>Oceanospirillaceae</taxon>
        <taxon>Amphritea</taxon>
    </lineage>
</organism>
<dbReference type="AlphaFoldDB" id="A0A7R6P3M7"/>
<evidence type="ECO:0000313" key="4">
    <source>
        <dbReference type="EMBL" id="BBB26613.1"/>
    </source>
</evidence>
<proteinExistence type="predicted"/>
<dbReference type="InterPro" id="IPR005216">
    <property type="entry name" value="Citrate_lyase_ligase"/>
</dbReference>
<evidence type="ECO:0000256" key="2">
    <source>
        <dbReference type="ARBA" id="ARBA00022840"/>
    </source>
</evidence>
<reference evidence="4 5" key="1">
    <citation type="journal article" date="2008" name="Int. J. Syst. Evol. Microbiol.">
        <title>Amphritea japonica sp. nov. and Amphritea balenae sp. nov., isolated from the sediment adjacent to sperm whale carcasses off Kagoshima, Japan.</title>
        <authorList>
            <person name="Miyazaki M."/>
            <person name="Nogi Y."/>
            <person name="Fujiwara Y."/>
            <person name="Kawato M."/>
            <person name="Nagahama T."/>
            <person name="Kubokawa K."/>
            <person name="Horikoshi K."/>
        </authorList>
    </citation>
    <scope>NUCLEOTIDE SEQUENCE [LARGE SCALE GENOMIC DNA]</scope>
    <source>
        <strain evidence="4 5">ATCC BAA-1530</strain>
    </source>
</reference>
<accession>A0A7R6P3M7</accession>
<dbReference type="PANTHER" id="PTHR40599">
    <property type="entry name" value="[CITRATE [PRO-3S]-LYASE] LIGASE"/>
    <property type="match status" value="1"/>
</dbReference>
<keyword evidence="4" id="KW-0436">Ligase</keyword>
<dbReference type="GO" id="GO:0016829">
    <property type="term" value="F:lyase activity"/>
    <property type="evidence" value="ECO:0007669"/>
    <property type="project" value="UniProtKB-KW"/>
</dbReference>
<keyword evidence="5" id="KW-1185">Reference proteome</keyword>
<evidence type="ECO:0000259" key="3">
    <source>
        <dbReference type="SMART" id="SM00764"/>
    </source>
</evidence>
<dbReference type="InterPro" id="IPR014729">
    <property type="entry name" value="Rossmann-like_a/b/a_fold"/>
</dbReference>